<reference evidence="1" key="1">
    <citation type="journal article" date="2019" name="bioRxiv">
        <title>The Genome of the Zebra Mussel, Dreissena polymorpha: A Resource for Invasive Species Research.</title>
        <authorList>
            <person name="McCartney M.A."/>
            <person name="Auch B."/>
            <person name="Kono T."/>
            <person name="Mallez S."/>
            <person name="Zhang Y."/>
            <person name="Obille A."/>
            <person name="Becker A."/>
            <person name="Abrahante J.E."/>
            <person name="Garbe J."/>
            <person name="Badalamenti J.P."/>
            <person name="Herman A."/>
            <person name="Mangelson H."/>
            <person name="Liachko I."/>
            <person name="Sullivan S."/>
            <person name="Sone E.D."/>
            <person name="Koren S."/>
            <person name="Silverstein K.A.T."/>
            <person name="Beckman K.B."/>
            <person name="Gohl D.M."/>
        </authorList>
    </citation>
    <scope>NUCLEOTIDE SEQUENCE</scope>
    <source>
        <strain evidence="1">Duluth1</strain>
        <tissue evidence="1">Whole animal</tissue>
    </source>
</reference>
<evidence type="ECO:0000313" key="1">
    <source>
        <dbReference type="EMBL" id="KAH3812918.1"/>
    </source>
</evidence>
<reference evidence="1" key="2">
    <citation type="submission" date="2020-11" db="EMBL/GenBank/DDBJ databases">
        <authorList>
            <person name="McCartney M.A."/>
            <person name="Auch B."/>
            <person name="Kono T."/>
            <person name="Mallez S."/>
            <person name="Becker A."/>
            <person name="Gohl D.M."/>
            <person name="Silverstein K.A.T."/>
            <person name="Koren S."/>
            <person name="Bechman K.B."/>
            <person name="Herman A."/>
            <person name="Abrahante J.E."/>
            <person name="Garbe J."/>
        </authorList>
    </citation>
    <scope>NUCLEOTIDE SEQUENCE</scope>
    <source>
        <strain evidence="1">Duluth1</strain>
        <tissue evidence="1">Whole animal</tissue>
    </source>
</reference>
<proteinExistence type="predicted"/>
<organism evidence="1 2">
    <name type="scientific">Dreissena polymorpha</name>
    <name type="common">Zebra mussel</name>
    <name type="synonym">Mytilus polymorpha</name>
    <dbReference type="NCBI Taxonomy" id="45954"/>
    <lineage>
        <taxon>Eukaryota</taxon>
        <taxon>Metazoa</taxon>
        <taxon>Spiralia</taxon>
        <taxon>Lophotrochozoa</taxon>
        <taxon>Mollusca</taxon>
        <taxon>Bivalvia</taxon>
        <taxon>Autobranchia</taxon>
        <taxon>Heteroconchia</taxon>
        <taxon>Euheterodonta</taxon>
        <taxon>Imparidentia</taxon>
        <taxon>Neoheterodontei</taxon>
        <taxon>Myida</taxon>
        <taxon>Dreissenoidea</taxon>
        <taxon>Dreissenidae</taxon>
        <taxon>Dreissena</taxon>
    </lineage>
</organism>
<dbReference type="AlphaFoldDB" id="A0A9D4G9J1"/>
<name>A0A9D4G9J1_DREPO</name>
<accession>A0A9D4G9J1</accession>
<dbReference type="EMBL" id="JAIWYP010000006">
    <property type="protein sequence ID" value="KAH3812918.1"/>
    <property type="molecule type" value="Genomic_DNA"/>
</dbReference>
<sequence length="75" mass="8833">MLCLHEWRSTKVVAMTMEQESSPPLLPVYITLMFTIAHKVRNGFRRRLYTTASLYRRQLTTGLLHDNARHCRPMS</sequence>
<keyword evidence="2" id="KW-1185">Reference proteome</keyword>
<protein>
    <submittedName>
        <fullName evidence="1">Uncharacterized protein</fullName>
    </submittedName>
</protein>
<dbReference type="Proteomes" id="UP000828390">
    <property type="component" value="Unassembled WGS sequence"/>
</dbReference>
<comment type="caution">
    <text evidence="1">The sequence shown here is derived from an EMBL/GenBank/DDBJ whole genome shotgun (WGS) entry which is preliminary data.</text>
</comment>
<evidence type="ECO:0000313" key="2">
    <source>
        <dbReference type="Proteomes" id="UP000828390"/>
    </source>
</evidence>
<gene>
    <name evidence="1" type="ORF">DPMN_141361</name>
</gene>